<protein>
    <submittedName>
        <fullName evidence="2">Uncharacterized protein</fullName>
    </submittedName>
</protein>
<evidence type="ECO:0000313" key="2">
    <source>
        <dbReference type="EMBL" id="TVU23174.1"/>
    </source>
</evidence>
<sequence>MRRSLRLWELTPEANRGGTAIVQDVGLSFSEVSARLAEASGKSSLYHTDAEFEYPIHGHPRALPSPGVHSYANLVQTPSHPPLPEDLDQREVVRVRYERGESSRGVTRAADDPGAGGLSEEVWASLLLEDDDDVDNPLPEPDEVGAIPRVSPDPVGDEMSVIPDAAGRVVLQTGMAGGESAGLGRSRGTERSAEAPVRLEWGPDFWVGVGDRSFLVEDSTEGRSWDWFSSRLELVHRGVSSASLESALHALEETRPPFEDSRTKSEWLCSQGEQLRHRSSERAVAAQAIVTAEASRADLLKEMEALQRHAEDAEASLGASQERAGDAERRAVSLAAEVKVERELREVAEVAFANLSSELAQLRDQNGVLEQELLEFQAVVGELDNLRLAFLHSCSQLGMKVTNDLHETTRQVLALPTHVKALEENAMEDEIRLSFAVVRSHYEPEVGVELMSEGFAEGVSPETLAAFEEDVRPDAERLLAKYKEEFLLRPPAAED</sequence>
<name>A0A5J9UI81_9POAL</name>
<comment type="caution">
    <text evidence="2">The sequence shown here is derived from an EMBL/GenBank/DDBJ whole genome shotgun (WGS) entry which is preliminary data.</text>
</comment>
<accession>A0A5J9UI81</accession>
<dbReference type="AlphaFoldDB" id="A0A5J9UI81"/>
<dbReference type="Gramene" id="TVU23174">
    <property type="protein sequence ID" value="TVU23174"/>
    <property type="gene ID" value="EJB05_30208"/>
</dbReference>
<dbReference type="Proteomes" id="UP000324897">
    <property type="component" value="Unassembled WGS sequence"/>
</dbReference>
<organism evidence="2 3">
    <name type="scientific">Eragrostis curvula</name>
    <name type="common">weeping love grass</name>
    <dbReference type="NCBI Taxonomy" id="38414"/>
    <lineage>
        <taxon>Eukaryota</taxon>
        <taxon>Viridiplantae</taxon>
        <taxon>Streptophyta</taxon>
        <taxon>Embryophyta</taxon>
        <taxon>Tracheophyta</taxon>
        <taxon>Spermatophyta</taxon>
        <taxon>Magnoliopsida</taxon>
        <taxon>Liliopsida</taxon>
        <taxon>Poales</taxon>
        <taxon>Poaceae</taxon>
        <taxon>PACMAD clade</taxon>
        <taxon>Chloridoideae</taxon>
        <taxon>Eragrostideae</taxon>
        <taxon>Eragrostidinae</taxon>
        <taxon>Eragrostis</taxon>
    </lineage>
</organism>
<evidence type="ECO:0000256" key="1">
    <source>
        <dbReference type="SAM" id="Coils"/>
    </source>
</evidence>
<reference evidence="2 3" key="1">
    <citation type="journal article" date="2019" name="Sci. Rep.">
        <title>A high-quality genome of Eragrostis curvula grass provides insights into Poaceae evolution and supports new strategies to enhance forage quality.</title>
        <authorList>
            <person name="Carballo J."/>
            <person name="Santos B.A.C.M."/>
            <person name="Zappacosta D."/>
            <person name="Garbus I."/>
            <person name="Selva J.P."/>
            <person name="Gallo C.A."/>
            <person name="Diaz A."/>
            <person name="Albertini E."/>
            <person name="Caccamo M."/>
            <person name="Echenique V."/>
        </authorList>
    </citation>
    <scope>NUCLEOTIDE SEQUENCE [LARGE SCALE GENOMIC DNA]</scope>
    <source>
        <strain evidence="3">cv. Victoria</strain>
        <tissue evidence="2">Leaf</tissue>
    </source>
</reference>
<keyword evidence="3" id="KW-1185">Reference proteome</keyword>
<dbReference type="EMBL" id="RWGY01000018">
    <property type="protein sequence ID" value="TVU23174.1"/>
    <property type="molecule type" value="Genomic_DNA"/>
</dbReference>
<gene>
    <name evidence="2" type="ORF">EJB05_30208</name>
</gene>
<keyword evidence="1" id="KW-0175">Coiled coil</keyword>
<feature type="coiled-coil region" evidence="1">
    <location>
        <begin position="289"/>
        <end position="379"/>
    </location>
</feature>
<proteinExistence type="predicted"/>
<feature type="non-terminal residue" evidence="2">
    <location>
        <position position="1"/>
    </location>
</feature>
<evidence type="ECO:0000313" key="3">
    <source>
        <dbReference type="Proteomes" id="UP000324897"/>
    </source>
</evidence>